<evidence type="ECO:0000313" key="3">
    <source>
        <dbReference type="Proteomes" id="UP000266721"/>
    </source>
</evidence>
<organism evidence="2 3">
    <name type="scientific">Mytilus galloprovincialis</name>
    <name type="common">Mediterranean mussel</name>
    <dbReference type="NCBI Taxonomy" id="29158"/>
    <lineage>
        <taxon>Eukaryota</taxon>
        <taxon>Metazoa</taxon>
        <taxon>Spiralia</taxon>
        <taxon>Lophotrochozoa</taxon>
        <taxon>Mollusca</taxon>
        <taxon>Bivalvia</taxon>
        <taxon>Autobranchia</taxon>
        <taxon>Pteriomorphia</taxon>
        <taxon>Mytilida</taxon>
        <taxon>Mytiloidea</taxon>
        <taxon>Mytilidae</taxon>
        <taxon>Mytilinae</taxon>
        <taxon>Mytilus</taxon>
    </lineage>
</organism>
<evidence type="ECO:0000313" key="2">
    <source>
        <dbReference type="EMBL" id="OPL33778.1"/>
    </source>
</evidence>
<dbReference type="Proteomes" id="UP000266721">
    <property type="component" value="Unassembled WGS sequence"/>
</dbReference>
<name>A0A3L5TUZ3_MYTGA</name>
<feature type="transmembrane region" description="Helical" evidence="1">
    <location>
        <begin position="6"/>
        <end position="22"/>
    </location>
</feature>
<reference evidence="2 3" key="1">
    <citation type="journal article" date="2016" name="PLoS ONE">
        <title>A First Insight into the Genome of the Filter-Feeder Mussel Mytilus galloprovincialis.</title>
        <authorList>
            <person name="Murgarella M."/>
            <person name="Puiu D."/>
            <person name="Novoa B."/>
            <person name="Figueras A."/>
            <person name="Posada D."/>
            <person name="Canchaya C."/>
        </authorList>
    </citation>
    <scope>NUCLEOTIDE SEQUENCE [LARGE SCALE GENOMIC DNA]</scope>
    <source>
        <tissue evidence="2">Muscle</tissue>
    </source>
</reference>
<accession>A0A3L5TUZ3</accession>
<keyword evidence="3" id="KW-1185">Reference proteome</keyword>
<sequence>LVVTILIIKAAVLIIFVFQMIPKMENTNHIPTLNFMVLNIRYSKAKSLMECLIVWGTGRYHVVSVAGSGGLQL</sequence>
<proteinExistence type="predicted"/>
<dbReference type="AlphaFoldDB" id="A0A3L5TUZ3"/>
<dbReference type="EMBL" id="KV581541">
    <property type="protein sequence ID" value="OPL33778.1"/>
    <property type="molecule type" value="Genomic_DNA"/>
</dbReference>
<keyword evidence="1" id="KW-1133">Transmembrane helix</keyword>
<keyword evidence="1" id="KW-0812">Transmembrane</keyword>
<gene>
    <name evidence="2" type="ORF">AM593_07604</name>
</gene>
<protein>
    <submittedName>
        <fullName evidence="2">Uncharacterized protein</fullName>
    </submittedName>
</protein>
<feature type="non-terminal residue" evidence="2">
    <location>
        <position position="1"/>
    </location>
</feature>
<keyword evidence="1" id="KW-0472">Membrane</keyword>
<comment type="caution">
    <text evidence="2">The sequence shown here is derived from an EMBL/GenBank/DDBJ whole genome shotgun (WGS) entry which is preliminary data.</text>
</comment>
<evidence type="ECO:0000256" key="1">
    <source>
        <dbReference type="SAM" id="Phobius"/>
    </source>
</evidence>